<keyword evidence="1" id="KW-0472">Membrane</keyword>
<accession>A0A2L2XC66</accession>
<feature type="transmembrane region" description="Helical" evidence="1">
    <location>
        <begin position="307"/>
        <end position="326"/>
    </location>
</feature>
<keyword evidence="1" id="KW-1133">Transmembrane helix</keyword>
<evidence type="ECO:0000313" key="3">
    <source>
        <dbReference type="Proteomes" id="UP000239549"/>
    </source>
</evidence>
<dbReference type="Proteomes" id="UP000239549">
    <property type="component" value="Unassembled WGS sequence"/>
</dbReference>
<feature type="transmembrane region" description="Helical" evidence="1">
    <location>
        <begin position="178"/>
        <end position="199"/>
    </location>
</feature>
<feature type="transmembrane region" description="Helical" evidence="1">
    <location>
        <begin position="278"/>
        <end position="295"/>
    </location>
</feature>
<keyword evidence="1 2" id="KW-0812">Transmembrane</keyword>
<feature type="transmembrane region" description="Helical" evidence="1">
    <location>
        <begin position="370"/>
        <end position="391"/>
    </location>
</feature>
<sequence>MFEFNKSNFNPINWNKKNFLAFVFILQIAALIEIFLNSTIFGINYLVVFIYLLFLPGIIFLRAINAKIRDLICVIAVSLAISISILMFLGFLVNLFLPYFGVKDPISKIPLTVSIELMLIVLSLMVFKFEKEEPNKNSNPENKDCYEIKHILIGLFLICLPVLSVTGSYCVNYFSNNMILLILITLIVFTFIMAAVGFINKELYPFVVFNISLALLLHTSLISPGLMGWDIHKEFFLQNQVLLNGVWDYQQYYNYASMLSVMMLPPILSIMINIDSLWVLKIIYPIIYSFVPLILFKIYQSQTNKDYAVVSVFIFTSLWVFFMEMIQLARQQIAELFLVCLVFMIFFKEIKSLQKKVIMLILVFSLVVSHYGLSYLMLIVLVASYFFYNILCRVNNKKKEKEFINLTYIITFIVFCLSWYIYIGSSSSFTSIINLANHMLININELFSSESRDYGTLMAVGLAAPKNISIQRYCLLLLQYFIQFMIVVGFVKCLKEVKNNKLSIEYIALSIGAFIILFLSVFMPYFSSSLNATRIYHFSLIFLAIYFVIGIEALVEYSKKFLIVKKYQTSKVAAIIARLILMPYLLFSSGFIYEITNDVPTSYSLSYGKFDYPILTSSEIASFKLAKNIIPKSCSIATDKYGKILLDEYLYDYKINDNLINNRNKNSFVLFRKWNLAKEELKLYKKNGAQKKSYTVSLKEEDDNQYKFSEIVKNRNKLFDVGNSQLWSGVNIK</sequence>
<feature type="transmembrane region" description="Helical" evidence="1">
    <location>
        <begin position="470"/>
        <end position="491"/>
    </location>
</feature>
<dbReference type="AlphaFoldDB" id="A0A2L2XC66"/>
<feature type="transmembrane region" description="Helical" evidence="1">
    <location>
        <begin position="109"/>
        <end position="127"/>
    </location>
</feature>
<feature type="transmembrane region" description="Helical" evidence="1">
    <location>
        <begin position="42"/>
        <end position="64"/>
    </location>
</feature>
<feature type="transmembrane region" description="Helical" evidence="1">
    <location>
        <begin position="252"/>
        <end position="271"/>
    </location>
</feature>
<evidence type="ECO:0000313" key="2">
    <source>
        <dbReference type="EMBL" id="GBF33919.1"/>
    </source>
</evidence>
<dbReference type="EMBL" id="BFAV01000124">
    <property type="protein sequence ID" value="GBF33919.1"/>
    <property type="molecule type" value="Genomic_DNA"/>
</dbReference>
<dbReference type="OrthoDB" id="3784811at2"/>
<feature type="transmembrane region" description="Helical" evidence="1">
    <location>
        <begin position="71"/>
        <end position="97"/>
    </location>
</feature>
<protein>
    <submittedName>
        <fullName evidence="2">Transmembrane protein</fullName>
    </submittedName>
</protein>
<proteinExistence type="predicted"/>
<gene>
    <name evidence="2" type="ORF">DCCM_3030</name>
</gene>
<keyword evidence="3" id="KW-1185">Reference proteome</keyword>
<dbReference type="Pfam" id="PF09971">
    <property type="entry name" value="DUF2206"/>
    <property type="match status" value="1"/>
</dbReference>
<feature type="transmembrane region" description="Helical" evidence="1">
    <location>
        <begin position="503"/>
        <end position="523"/>
    </location>
</feature>
<organism evidence="2 3">
    <name type="scientific">Desulfocucumis palustris</name>
    <dbReference type="NCBI Taxonomy" id="1898651"/>
    <lineage>
        <taxon>Bacteria</taxon>
        <taxon>Bacillati</taxon>
        <taxon>Bacillota</taxon>
        <taxon>Clostridia</taxon>
        <taxon>Eubacteriales</taxon>
        <taxon>Desulfocucumaceae</taxon>
        <taxon>Desulfocucumis</taxon>
    </lineage>
</organism>
<reference evidence="3" key="1">
    <citation type="submission" date="2018-02" db="EMBL/GenBank/DDBJ databases">
        <title>Genome sequence of Desulfocucumis palustris strain NAW-5.</title>
        <authorList>
            <person name="Watanabe M."/>
            <person name="Kojima H."/>
            <person name="Fukui M."/>
        </authorList>
    </citation>
    <scope>NUCLEOTIDE SEQUENCE [LARGE SCALE GENOMIC DNA]</scope>
    <source>
        <strain evidence="3">NAW-5</strain>
    </source>
</reference>
<evidence type="ECO:0000256" key="1">
    <source>
        <dbReference type="SAM" id="Phobius"/>
    </source>
</evidence>
<feature type="transmembrane region" description="Helical" evidence="1">
    <location>
        <begin position="206"/>
        <end position="227"/>
    </location>
</feature>
<feature type="transmembrane region" description="Helical" evidence="1">
    <location>
        <begin position="575"/>
        <end position="593"/>
    </location>
</feature>
<name>A0A2L2XC66_9FIRM</name>
<feature type="transmembrane region" description="Helical" evidence="1">
    <location>
        <begin position="20"/>
        <end position="36"/>
    </location>
</feature>
<dbReference type="InterPro" id="IPR018701">
    <property type="entry name" value="DUF2206_membrane"/>
</dbReference>
<comment type="caution">
    <text evidence="2">The sequence shown here is derived from an EMBL/GenBank/DDBJ whole genome shotgun (WGS) entry which is preliminary data.</text>
</comment>
<feature type="transmembrane region" description="Helical" evidence="1">
    <location>
        <begin position="535"/>
        <end position="555"/>
    </location>
</feature>
<feature type="transmembrane region" description="Helical" evidence="1">
    <location>
        <begin position="148"/>
        <end position="166"/>
    </location>
</feature>
<feature type="transmembrane region" description="Helical" evidence="1">
    <location>
        <begin position="333"/>
        <end position="350"/>
    </location>
</feature>
<dbReference type="RefSeq" id="WP_104372241.1">
    <property type="nucleotide sequence ID" value="NZ_BFAV01000124.1"/>
</dbReference>
<feature type="transmembrane region" description="Helical" evidence="1">
    <location>
        <begin position="403"/>
        <end position="422"/>
    </location>
</feature>